<sequence length="48" mass="5415">MVVDNFSKDDNLIELQTTSQYNPVIDTNISFYESDRGTGVLNFAVTKN</sequence>
<accession>A0AAP7EHL6</accession>
<reference evidence="2 3" key="1">
    <citation type="journal article" date="2020" name="J. Antimicrob. Chemother.">
        <title>Detection of heterogeneous vancomycin intermediate resistance in MRSA isolates from Latin America.</title>
        <authorList>
            <person name="Castro B.E."/>
            <person name="Berrio M."/>
            <person name="Vargas M.L."/>
            <person name="Carvajal L.P."/>
            <person name="Millan L.V."/>
            <person name="Rios R."/>
            <person name="Hernandez A.K."/>
            <person name="Rincon S."/>
            <person name="Cubides P."/>
            <person name="Forero E."/>
            <person name="Dinh A."/>
            <person name="Seas C."/>
            <person name="Munita J.M."/>
            <person name="Arias C.A."/>
            <person name="Reyes J."/>
            <person name="Diaz L."/>
        </authorList>
    </citation>
    <scope>NUCLEOTIDE SEQUENCE [LARGE SCALE GENOMIC DNA]</scope>
    <source>
        <strain evidence="2 3">UP89</strain>
    </source>
</reference>
<feature type="domain" description="BppU N-terminal" evidence="1">
    <location>
        <begin position="11"/>
        <end position="48"/>
    </location>
</feature>
<protein>
    <submittedName>
        <fullName evidence="2">BppU family phage baseplate upper protein</fullName>
    </submittedName>
</protein>
<proteinExistence type="predicted"/>
<evidence type="ECO:0000313" key="3">
    <source>
        <dbReference type="Proteomes" id="UP000561555"/>
    </source>
</evidence>
<dbReference type="InterPro" id="IPR018913">
    <property type="entry name" value="BppU_N"/>
</dbReference>
<dbReference type="EMBL" id="JAANDN010000033">
    <property type="protein sequence ID" value="NUY67612.1"/>
    <property type="molecule type" value="Genomic_DNA"/>
</dbReference>
<comment type="caution">
    <text evidence="2">The sequence shown here is derived from an EMBL/GenBank/DDBJ whole genome shotgun (WGS) entry which is preliminary data.</text>
</comment>
<evidence type="ECO:0000259" key="1">
    <source>
        <dbReference type="Pfam" id="PF10651"/>
    </source>
</evidence>
<dbReference type="Pfam" id="PF10651">
    <property type="entry name" value="BppU_N"/>
    <property type="match status" value="1"/>
</dbReference>
<organism evidence="2 3">
    <name type="scientific">Staphylococcus aureus</name>
    <dbReference type="NCBI Taxonomy" id="1280"/>
    <lineage>
        <taxon>Bacteria</taxon>
        <taxon>Bacillati</taxon>
        <taxon>Bacillota</taxon>
        <taxon>Bacilli</taxon>
        <taxon>Bacillales</taxon>
        <taxon>Staphylococcaceae</taxon>
        <taxon>Staphylococcus</taxon>
    </lineage>
</organism>
<evidence type="ECO:0000313" key="2">
    <source>
        <dbReference type="EMBL" id="NUY67612.1"/>
    </source>
</evidence>
<feature type="non-terminal residue" evidence="2">
    <location>
        <position position="48"/>
    </location>
</feature>
<name>A0AAP7EHL6_STAAU</name>
<dbReference type="AlphaFoldDB" id="A0AAP7EHL6"/>
<gene>
    <name evidence="2" type="ORF">GQX52_02920</name>
</gene>
<dbReference type="Proteomes" id="UP000561555">
    <property type="component" value="Unassembled WGS sequence"/>
</dbReference>
<dbReference type="RefSeq" id="WP_016266034.1">
    <property type="nucleotide sequence ID" value="NZ_JABTZT010000054.1"/>
</dbReference>